<keyword evidence="3" id="KW-1185">Reference proteome</keyword>
<dbReference type="KEGG" id="cia:BEN51_02470"/>
<dbReference type="RefSeq" id="WP_119864519.1">
    <property type="nucleotide sequence ID" value="NZ_CP016786.1"/>
</dbReference>
<protein>
    <submittedName>
        <fullName evidence="2">DNA polymerase subunit beta</fullName>
    </submittedName>
</protein>
<dbReference type="InterPro" id="IPR002934">
    <property type="entry name" value="Polymerase_NTP_transf_dom"/>
</dbReference>
<organism evidence="2 3">
    <name type="scientific">Clostridium isatidis</name>
    <dbReference type="NCBI Taxonomy" id="182773"/>
    <lineage>
        <taxon>Bacteria</taxon>
        <taxon>Bacillati</taxon>
        <taxon>Bacillota</taxon>
        <taxon>Clostridia</taxon>
        <taxon>Eubacteriales</taxon>
        <taxon>Clostridiaceae</taxon>
        <taxon>Clostridium</taxon>
    </lineage>
</organism>
<dbReference type="EMBL" id="CP016786">
    <property type="protein sequence ID" value="ASW42388.1"/>
    <property type="molecule type" value="Genomic_DNA"/>
</dbReference>
<dbReference type="InterPro" id="IPR043519">
    <property type="entry name" value="NT_sf"/>
</dbReference>
<feature type="domain" description="Polymerase nucleotidyl transferase" evidence="1">
    <location>
        <begin position="14"/>
        <end position="65"/>
    </location>
</feature>
<name>A0A343JA30_9CLOT</name>
<dbReference type="GO" id="GO:0016779">
    <property type="term" value="F:nucleotidyltransferase activity"/>
    <property type="evidence" value="ECO:0007669"/>
    <property type="project" value="InterPro"/>
</dbReference>
<dbReference type="Pfam" id="PF01909">
    <property type="entry name" value="NTP_transf_2"/>
    <property type="match status" value="1"/>
</dbReference>
<evidence type="ECO:0000313" key="3">
    <source>
        <dbReference type="Proteomes" id="UP000264883"/>
    </source>
</evidence>
<sequence length="283" mass="32300">MVINNILNKITAEIENIPGIVGIVLGGSRARGNNHETSDIDIGIYYDEALGFSTDELSKAATKLDDEHRENLVTPIGGWGPWVNAGGWLVIDGYHVDFILRDIDRVEKEINDCIEGKISTNYQTGHPHGYLNVMYMGEISICKILSDKYKKLTELKNKTNPYPKRLKDVMVNYFMFEACFSLMHAESNIYKDDISYVAGHIFRSVSCLNQLLFTANEEYCINEKKAVKMVDSFEIKPENYKKRIDKIYSLISSNPEETRKAVGMLKEIIDEVDTDPRIEYLLH</sequence>
<dbReference type="CDD" id="cd05403">
    <property type="entry name" value="NT_KNTase_like"/>
    <property type="match status" value="1"/>
</dbReference>
<dbReference type="SUPFAM" id="SSF81301">
    <property type="entry name" value="Nucleotidyltransferase"/>
    <property type="match status" value="1"/>
</dbReference>
<gene>
    <name evidence="2" type="ORF">BEN51_02470</name>
</gene>
<evidence type="ECO:0000259" key="1">
    <source>
        <dbReference type="Pfam" id="PF01909"/>
    </source>
</evidence>
<dbReference type="Proteomes" id="UP000264883">
    <property type="component" value="Chromosome"/>
</dbReference>
<dbReference type="OrthoDB" id="5176171at2"/>
<reference evidence="2 3" key="1">
    <citation type="submission" date="2016-08" db="EMBL/GenBank/DDBJ databases">
        <title>Complete Genome Sequence Of The Indigo Reducing Clostridium isatidis DSM15098.</title>
        <authorList>
            <person name="Little G.T."/>
            <person name="Minton N.P."/>
        </authorList>
    </citation>
    <scope>NUCLEOTIDE SEQUENCE [LARGE SCALE GENOMIC DNA]</scope>
    <source>
        <strain evidence="2 3">DSM 15098</strain>
    </source>
</reference>
<proteinExistence type="predicted"/>
<dbReference type="AlphaFoldDB" id="A0A343JA30"/>
<evidence type="ECO:0000313" key="2">
    <source>
        <dbReference type="EMBL" id="ASW42388.1"/>
    </source>
</evidence>
<dbReference type="Gene3D" id="3.30.460.10">
    <property type="entry name" value="Beta Polymerase, domain 2"/>
    <property type="match status" value="1"/>
</dbReference>
<accession>A0A343JA30</accession>